<reference evidence="1 2" key="1">
    <citation type="submission" date="2020-07" db="EMBL/GenBank/DDBJ databases">
        <title>Genomic diversity of species in the Neisseriaceae family.</title>
        <authorList>
            <person name="Vincent A.T."/>
            <person name="Bernet E."/>
            <person name="Veyrier F.J."/>
        </authorList>
    </citation>
    <scope>NUCLEOTIDE SEQUENCE [LARGE SCALE GENOMIC DNA]</scope>
    <source>
        <strain evidence="1 2">DSM 22244</strain>
    </source>
</reference>
<evidence type="ECO:0000313" key="2">
    <source>
        <dbReference type="Proteomes" id="UP000514752"/>
    </source>
</evidence>
<name>A0A7D7S905_9NEIS</name>
<protein>
    <submittedName>
        <fullName evidence="1">Uncharacterized protein</fullName>
    </submittedName>
</protein>
<dbReference type="EMBL" id="CP059567">
    <property type="protein sequence ID" value="QMT41288.1"/>
    <property type="molecule type" value="Genomic_DNA"/>
</dbReference>
<sequence>MVQNLFNSPRKVKMKLVGLDGNAFVIMGACQRNAKRQGWNDADIETVLEAAKSSNYNHLVSVIMEHSEGD</sequence>
<dbReference type="KEGG" id="nsg:H3L94_04475"/>
<gene>
    <name evidence="1" type="ORF">H3L94_04475</name>
</gene>
<organism evidence="1 2">
    <name type="scientific">Neisseria shayeganii</name>
    <dbReference type="NCBI Taxonomy" id="607712"/>
    <lineage>
        <taxon>Bacteria</taxon>
        <taxon>Pseudomonadati</taxon>
        <taxon>Pseudomonadota</taxon>
        <taxon>Betaproteobacteria</taxon>
        <taxon>Neisseriales</taxon>
        <taxon>Neisseriaceae</taxon>
        <taxon>Neisseria</taxon>
    </lineage>
</organism>
<proteinExistence type="predicted"/>
<accession>A0A7D7S905</accession>
<dbReference type="AlphaFoldDB" id="A0A7D7S905"/>
<dbReference type="Proteomes" id="UP000514752">
    <property type="component" value="Chromosome"/>
</dbReference>
<dbReference type="RefSeq" id="WP_182122831.1">
    <property type="nucleotide sequence ID" value="NZ_CP059567.1"/>
</dbReference>
<evidence type="ECO:0000313" key="1">
    <source>
        <dbReference type="EMBL" id="QMT41288.1"/>
    </source>
</evidence>